<organism evidence="4">
    <name type="scientific">Brassica campestris</name>
    <name type="common">Field mustard</name>
    <dbReference type="NCBI Taxonomy" id="3711"/>
    <lineage>
        <taxon>Eukaryota</taxon>
        <taxon>Viridiplantae</taxon>
        <taxon>Streptophyta</taxon>
        <taxon>Embryophyta</taxon>
        <taxon>Tracheophyta</taxon>
        <taxon>Spermatophyta</taxon>
        <taxon>Magnoliopsida</taxon>
        <taxon>eudicotyledons</taxon>
        <taxon>Gunneridae</taxon>
        <taxon>Pentapetalae</taxon>
        <taxon>rosids</taxon>
        <taxon>malvids</taxon>
        <taxon>Brassicales</taxon>
        <taxon>Brassicaceae</taxon>
        <taxon>Brassiceae</taxon>
        <taxon>Brassica</taxon>
    </lineage>
</organism>
<keyword evidence="1" id="KW-0812">Transmembrane</keyword>
<evidence type="ECO:0000256" key="1">
    <source>
        <dbReference type="SAM" id="Phobius"/>
    </source>
</evidence>
<feature type="chain" id="PRO_5017933034" description="DUF7906 domain-containing protein" evidence="2">
    <location>
        <begin position="34"/>
        <end position="840"/>
    </location>
</feature>
<dbReference type="PANTHER" id="PTHR31515">
    <property type="entry name" value="TRANSMEMBRANE PROTEIN-RELATED"/>
    <property type="match status" value="1"/>
</dbReference>
<proteinExistence type="predicted"/>
<evidence type="ECO:0000256" key="2">
    <source>
        <dbReference type="SAM" id="SignalP"/>
    </source>
</evidence>
<protein>
    <recommendedName>
        <fullName evidence="3">DUF7906 domain-containing protein</fullName>
    </recommendedName>
</protein>
<dbReference type="Pfam" id="PF25483">
    <property type="entry name" value="DUF7906"/>
    <property type="match status" value="2"/>
</dbReference>
<dbReference type="EMBL" id="LR031572">
    <property type="protein sequence ID" value="VDC82846.1"/>
    <property type="molecule type" value="Genomic_DNA"/>
</dbReference>
<gene>
    <name evidence="4" type="ORF">BRAA03T14064Z</name>
</gene>
<evidence type="ECO:0000313" key="4">
    <source>
        <dbReference type="EMBL" id="VDC82846.1"/>
    </source>
</evidence>
<feature type="domain" description="DUF7906" evidence="3">
    <location>
        <begin position="77"/>
        <end position="163"/>
    </location>
</feature>
<reference evidence="4" key="1">
    <citation type="submission" date="2018-11" db="EMBL/GenBank/DDBJ databases">
        <authorList>
            <consortium name="Genoscope - CEA"/>
            <person name="William W."/>
        </authorList>
    </citation>
    <scope>NUCLEOTIDE SEQUENCE</scope>
</reference>
<name>A0A3P5ZQB0_BRACM</name>
<sequence length="840" mass="94856">MELRSDSPSTSFSSLLLVAFLAVLSGLVSRTESAQQPFRREPGHAHWHHSAFLDVRESVRSDVRRMLHSRAEVPFQVPLEVNVVLVGMNGDGGYRYDVDPHKLEEFLKVSFSTHRPSCQETGEPLDIEHRLVYNVFPVGQPELLALEKTVKEAMVPAGTALEMLISLRCKFYFFSFRLTGVNVDFGRLLPAYDVEATKVESAFNRLYSYIFDVDVGAGSAGTADKPIPSAIFVVNFDKVRMDPRNTEIDLDSLMFAKLPELNDADKEKQEADYIYRYRYNGGGASQVWLGSGRYVVIDLSAGPCTYGKIETEEGSVSPRTLPRIRNIVLPGDVRPVGHQSTHDIFSGQLASLVATTIEHVIAPDVRFETVDLATRVLVPIIVLQNHNRYNIMERGQNYSINIEEIESEVKKMIHEGQEVVIVGGAHPLHRHEKLAIAVSKAMRGHSLQETKKDGRFHVHTKTYLDGAILKEEMERSTDVLAAGLLDVSDPGLSNKYFLRQSWEDESEGSSDSIIKHKPLWSSYSSKLQKGKKKKAVKKKGDLYRTYGTRVIPVFILSLADVDPKLMMEDESLVWASSDVVIVLQHLNEKIPLSYVSETERQHAVPSQVQRHILAGIASALGGVSAPYEKTSHAHERPVTNWLWAAGCHPFGPFSNISQMSQMLQDVALRNTIYARVDSALHKIRETSEAVQNFASEYLKTPLGEPVKDKKNKTRTELWVEKFYKKTTTLPEPFPHELVERLEKYLDTVEEQLVDLSSLLYDHKLYDAHLNSSEILQTTMFTQQYVEHVLETERENMRCCKIEYKYTVGVKSYQTLVYGGILIAGFLVYFLVIFFSSPPSR</sequence>
<feature type="signal peptide" evidence="2">
    <location>
        <begin position="1"/>
        <end position="33"/>
    </location>
</feature>
<dbReference type="AlphaFoldDB" id="A0A3P5ZQB0"/>
<evidence type="ECO:0000259" key="3">
    <source>
        <dbReference type="Pfam" id="PF25483"/>
    </source>
</evidence>
<feature type="transmembrane region" description="Helical" evidence="1">
    <location>
        <begin position="815"/>
        <end position="834"/>
    </location>
</feature>
<dbReference type="PANTHER" id="PTHR31515:SF9">
    <property type="entry name" value="TRANSMEMBRANE PROTEIN"/>
    <property type="match status" value="1"/>
</dbReference>
<accession>A0A3P5ZQB0</accession>
<dbReference type="InterPro" id="IPR057228">
    <property type="entry name" value="DUF7906"/>
</dbReference>
<keyword evidence="2" id="KW-0732">Signal</keyword>
<keyword evidence="1" id="KW-1133">Transmembrane helix</keyword>
<feature type="domain" description="DUF7906" evidence="3">
    <location>
        <begin position="190"/>
        <end position="363"/>
    </location>
</feature>
<keyword evidence="1" id="KW-0472">Membrane</keyword>